<evidence type="ECO:0000256" key="1">
    <source>
        <dbReference type="SAM" id="MobiDB-lite"/>
    </source>
</evidence>
<protein>
    <submittedName>
        <fullName evidence="2">Uncharacterized protein</fullName>
    </submittedName>
</protein>
<dbReference type="Proteomes" id="UP000272942">
    <property type="component" value="Unassembled WGS sequence"/>
</dbReference>
<keyword evidence="3" id="KW-1185">Reference proteome</keyword>
<feature type="compositionally biased region" description="Polar residues" evidence="1">
    <location>
        <begin position="1"/>
        <end position="11"/>
    </location>
</feature>
<proteinExistence type="predicted"/>
<evidence type="ECO:0000313" key="3">
    <source>
        <dbReference type="Proteomes" id="UP000272942"/>
    </source>
</evidence>
<organism evidence="2 3">
    <name type="scientific">Echinostoma caproni</name>
    <dbReference type="NCBI Taxonomy" id="27848"/>
    <lineage>
        <taxon>Eukaryota</taxon>
        <taxon>Metazoa</taxon>
        <taxon>Spiralia</taxon>
        <taxon>Lophotrochozoa</taxon>
        <taxon>Platyhelminthes</taxon>
        <taxon>Trematoda</taxon>
        <taxon>Digenea</taxon>
        <taxon>Plagiorchiida</taxon>
        <taxon>Echinostomata</taxon>
        <taxon>Echinostomatoidea</taxon>
        <taxon>Echinostomatidae</taxon>
        <taxon>Echinostoma</taxon>
    </lineage>
</organism>
<gene>
    <name evidence="2" type="ORF">ECPE_LOCUS16919</name>
</gene>
<feature type="compositionally biased region" description="Low complexity" evidence="1">
    <location>
        <begin position="76"/>
        <end position="96"/>
    </location>
</feature>
<accession>A0A3P8L9N0</accession>
<sequence>MGANTQSTNQGRGPPPKLWSAEQLDPEIMRGPQIASSNESRGSLGVCKTPLAAVGPPPPLQLTITRDRLSYRGRTTSEVSDSNLSSSSGTESLLSSGEDDESLSIPSKHCTLPPPPSLERLPDRGGLHASGSATLSSISDVTSHVLSSRPSQASTSAGDINSSAAHSQLPPLLPLFSSIPADSATHVADSPPRLPTLDGFQSGLSSGPPSSRTYFDRLCFLAANSWNHVIKSHVGETL</sequence>
<feature type="region of interest" description="Disordered" evidence="1">
    <location>
        <begin position="1"/>
        <end position="164"/>
    </location>
</feature>
<feature type="region of interest" description="Disordered" evidence="1">
    <location>
        <begin position="184"/>
        <end position="206"/>
    </location>
</feature>
<dbReference type="EMBL" id="UZAN01066512">
    <property type="protein sequence ID" value="VDP94193.1"/>
    <property type="molecule type" value="Genomic_DNA"/>
</dbReference>
<evidence type="ECO:0000313" key="2">
    <source>
        <dbReference type="EMBL" id="VDP94193.1"/>
    </source>
</evidence>
<name>A0A3P8L9N0_9TREM</name>
<dbReference type="AlphaFoldDB" id="A0A3P8L9N0"/>
<reference evidence="2 3" key="1">
    <citation type="submission" date="2018-11" db="EMBL/GenBank/DDBJ databases">
        <authorList>
            <consortium name="Pathogen Informatics"/>
        </authorList>
    </citation>
    <scope>NUCLEOTIDE SEQUENCE [LARGE SCALE GENOMIC DNA]</scope>
    <source>
        <strain evidence="2 3">Egypt</strain>
    </source>
</reference>
<feature type="compositionally biased region" description="Polar residues" evidence="1">
    <location>
        <begin position="131"/>
        <end position="164"/>
    </location>
</feature>